<name>A0A286BW53_9GAMM</name>
<evidence type="ECO:0000313" key="4">
    <source>
        <dbReference type="Proteomes" id="UP000219271"/>
    </source>
</evidence>
<dbReference type="SUPFAM" id="SSF53474">
    <property type="entry name" value="alpha/beta-Hydrolases"/>
    <property type="match status" value="1"/>
</dbReference>
<keyword evidence="1" id="KW-0378">Hydrolase</keyword>
<dbReference type="PANTHER" id="PTHR43798:SF31">
    <property type="entry name" value="AB HYDROLASE SUPERFAMILY PROTEIN YCLE"/>
    <property type="match status" value="1"/>
</dbReference>
<keyword evidence="4" id="KW-1185">Reference proteome</keyword>
<evidence type="ECO:0000259" key="2">
    <source>
        <dbReference type="Pfam" id="PF00561"/>
    </source>
</evidence>
<dbReference type="InterPro" id="IPR050266">
    <property type="entry name" value="AB_hydrolase_sf"/>
</dbReference>
<accession>A0A286BW53</accession>
<dbReference type="GO" id="GO:0016020">
    <property type="term" value="C:membrane"/>
    <property type="evidence" value="ECO:0007669"/>
    <property type="project" value="TreeGrafter"/>
</dbReference>
<dbReference type="Proteomes" id="UP000219271">
    <property type="component" value="Unassembled WGS sequence"/>
</dbReference>
<dbReference type="EMBL" id="OCMY01000001">
    <property type="protein sequence ID" value="SOD38365.1"/>
    <property type="molecule type" value="Genomic_DNA"/>
</dbReference>
<proteinExistence type="predicted"/>
<organism evidence="3 4">
    <name type="scientific">Candidatus Pantoea floridensis</name>
    <dbReference type="NCBI Taxonomy" id="1938870"/>
    <lineage>
        <taxon>Bacteria</taxon>
        <taxon>Pseudomonadati</taxon>
        <taxon>Pseudomonadota</taxon>
        <taxon>Gammaproteobacteria</taxon>
        <taxon>Enterobacterales</taxon>
        <taxon>Erwiniaceae</taxon>
        <taxon>Pantoea</taxon>
    </lineage>
</organism>
<dbReference type="PANTHER" id="PTHR43798">
    <property type="entry name" value="MONOACYLGLYCEROL LIPASE"/>
    <property type="match status" value="1"/>
</dbReference>
<dbReference type="GO" id="GO:0016787">
    <property type="term" value="F:hydrolase activity"/>
    <property type="evidence" value="ECO:0007669"/>
    <property type="project" value="UniProtKB-KW"/>
</dbReference>
<sequence length="252" mass="28199">MLSFTRQGNQEGPTLVFMHYLGGSANTWTPAINNLKHDYDCIAFDMPGFGNSGALKDMSIQSQAKTVWENIRDLKIKKPFLIGHSMSGKIAAIISLQFPDAISGLILVAPSPLTPQPMTVQQYLQQKEWTGSSEEAKAFVDGACSQPLKPELKELAIEDTLRADCKAFHKWADNGSQEDYEGVFDKVKLPVKLIIGNDDRSVPNITEQIKRTLVYFNPYSFKIIEDCGHLLPLECPKELCKEIDIFVSLIYK</sequence>
<evidence type="ECO:0000256" key="1">
    <source>
        <dbReference type="ARBA" id="ARBA00022801"/>
    </source>
</evidence>
<dbReference type="PRINTS" id="PR00111">
    <property type="entry name" value="ABHYDROLASE"/>
</dbReference>
<dbReference type="RefSeq" id="WP_097096297.1">
    <property type="nucleotide sequence ID" value="NZ_OCMY01000001.1"/>
</dbReference>
<dbReference type="Gene3D" id="3.40.50.1820">
    <property type="entry name" value="alpha/beta hydrolase"/>
    <property type="match status" value="1"/>
</dbReference>
<dbReference type="OrthoDB" id="9780765at2"/>
<reference evidence="4" key="1">
    <citation type="submission" date="2017-09" db="EMBL/GenBank/DDBJ databases">
        <authorList>
            <person name="Varghese N."/>
            <person name="Submissions S."/>
        </authorList>
    </citation>
    <scope>NUCLEOTIDE SEQUENCE [LARGE SCALE GENOMIC DNA]</scope>
    <source>
        <strain evidence="4">JKS000234</strain>
    </source>
</reference>
<dbReference type="Pfam" id="PF00561">
    <property type="entry name" value="Abhydrolase_1"/>
    <property type="match status" value="1"/>
</dbReference>
<protein>
    <submittedName>
        <fullName evidence="3">Pimeloyl-ACP methyl ester carboxylesterase</fullName>
    </submittedName>
</protein>
<gene>
    <name evidence="3" type="ORF">SAMN06273570_2764</name>
</gene>
<dbReference type="AlphaFoldDB" id="A0A286BW53"/>
<feature type="domain" description="AB hydrolase-1" evidence="2">
    <location>
        <begin position="13"/>
        <end position="129"/>
    </location>
</feature>
<evidence type="ECO:0000313" key="3">
    <source>
        <dbReference type="EMBL" id="SOD38365.1"/>
    </source>
</evidence>
<dbReference type="InterPro" id="IPR000073">
    <property type="entry name" value="AB_hydrolase_1"/>
</dbReference>
<dbReference type="InterPro" id="IPR029058">
    <property type="entry name" value="AB_hydrolase_fold"/>
</dbReference>